<dbReference type="Pfam" id="PF00535">
    <property type="entry name" value="Glycos_transf_2"/>
    <property type="match status" value="1"/>
</dbReference>
<dbReference type="PANTHER" id="PTHR22916">
    <property type="entry name" value="GLYCOSYLTRANSFERASE"/>
    <property type="match status" value="1"/>
</dbReference>
<dbReference type="SUPFAM" id="SSF53448">
    <property type="entry name" value="Nucleotide-diphospho-sugar transferases"/>
    <property type="match status" value="1"/>
</dbReference>
<organism evidence="2 3">
    <name type="scientific">Chelativorans salis</name>
    <dbReference type="NCBI Taxonomy" id="2978478"/>
    <lineage>
        <taxon>Bacteria</taxon>
        <taxon>Pseudomonadati</taxon>
        <taxon>Pseudomonadota</taxon>
        <taxon>Alphaproteobacteria</taxon>
        <taxon>Hyphomicrobiales</taxon>
        <taxon>Phyllobacteriaceae</taxon>
        <taxon>Chelativorans</taxon>
    </lineage>
</organism>
<reference evidence="2 3" key="1">
    <citation type="submission" date="2022-09" db="EMBL/GenBank/DDBJ databases">
        <title>Chelativorans salina sp. nov., a novel slightly halophilic bacterium isolated from a saline lake sediment enrichment.</title>
        <authorList>
            <person name="Gao L."/>
            <person name="Fang B.-Z."/>
            <person name="Li W.-J."/>
        </authorList>
    </citation>
    <scope>NUCLEOTIDE SEQUENCE [LARGE SCALE GENOMIC DNA]</scope>
    <source>
        <strain evidence="2 3">EGI FJ00035</strain>
    </source>
</reference>
<evidence type="ECO:0000313" key="3">
    <source>
        <dbReference type="Proteomes" id="UP001320831"/>
    </source>
</evidence>
<dbReference type="InterPro" id="IPR001173">
    <property type="entry name" value="Glyco_trans_2-like"/>
</dbReference>
<feature type="domain" description="Glycosyltransferase 2-like" evidence="1">
    <location>
        <begin position="7"/>
        <end position="128"/>
    </location>
</feature>
<dbReference type="Gene3D" id="3.90.550.10">
    <property type="entry name" value="Spore Coat Polysaccharide Biosynthesis Protein SpsA, Chain A"/>
    <property type="match status" value="1"/>
</dbReference>
<evidence type="ECO:0000259" key="1">
    <source>
        <dbReference type="Pfam" id="PF00535"/>
    </source>
</evidence>
<proteinExistence type="predicted"/>
<dbReference type="InterPro" id="IPR029044">
    <property type="entry name" value="Nucleotide-diphossugar_trans"/>
</dbReference>
<evidence type="ECO:0000313" key="2">
    <source>
        <dbReference type="EMBL" id="MCT7373975.1"/>
    </source>
</evidence>
<name>A0ABT2LHE1_9HYPH</name>
<dbReference type="PANTHER" id="PTHR22916:SF3">
    <property type="entry name" value="UDP-GLCNAC:BETAGAL BETA-1,3-N-ACETYLGLUCOSAMINYLTRANSFERASE-LIKE PROTEIN 1"/>
    <property type="match status" value="1"/>
</dbReference>
<dbReference type="EMBL" id="JAOCZP010000001">
    <property type="protein sequence ID" value="MCT7373975.1"/>
    <property type="molecule type" value="Genomic_DNA"/>
</dbReference>
<keyword evidence="3" id="KW-1185">Reference proteome</keyword>
<gene>
    <name evidence="2" type="ORF">N5A92_02835</name>
</gene>
<dbReference type="RefSeq" id="WP_260900322.1">
    <property type="nucleotide sequence ID" value="NZ_JAOCZP010000001.1"/>
</dbReference>
<protein>
    <submittedName>
        <fullName evidence="2">Glycosyltransferase</fullName>
    </submittedName>
</protein>
<sequence length="367" mass="41339">MSAPLVSVLLPVYNAEPYLAAALESVLRQDYERLEIIAIDDGSTDRSAYILRQYQKADGRISIVSRENRGLIATLNEGLALAQGDLIARMDADDIAYPSRLSRQVAAFAQQPQCAICGSGVDTLVGARIVRGTADPIYQLCSLRILSMFFTIFIHSTVVYNRRVIPEKILRYDPRYVHAEDFDLFRRIADRFPATMIEDSLIAYRIHDGSVSSRHRREMRRTHLAIVTENLEREATAVVPGTLCDIGEAVTPDTVRRAADSILALEGWVATLPAETRPSYEQGTLNLFYFIYQLISDEQRPELTHEFLSRAQKWGLIRRREKYGLLVGAYAPWLSRVSTAATRRVDALSRHLQSVPAAAVLPRYHMS</sequence>
<dbReference type="CDD" id="cd00761">
    <property type="entry name" value="Glyco_tranf_GTA_type"/>
    <property type="match status" value="1"/>
</dbReference>
<comment type="caution">
    <text evidence="2">The sequence shown here is derived from an EMBL/GenBank/DDBJ whole genome shotgun (WGS) entry which is preliminary data.</text>
</comment>
<accession>A0ABT2LHE1</accession>
<dbReference type="Proteomes" id="UP001320831">
    <property type="component" value="Unassembled WGS sequence"/>
</dbReference>